<name>A0A3S9PUG6_9ACTO</name>
<comment type="pathway">
    <text evidence="2">Carbohydrate biosynthesis; dTDP-L-rhamnose biosynthesis.</text>
</comment>
<comment type="similarity">
    <text evidence="1 2">Belongs to the dTDP-4-dehydrorhamnose reductase family.</text>
</comment>
<dbReference type="KEGG" id="flh:EJ997_00285"/>
<evidence type="ECO:0000256" key="2">
    <source>
        <dbReference type="RuleBase" id="RU364082"/>
    </source>
</evidence>
<dbReference type="PANTHER" id="PTHR10491:SF4">
    <property type="entry name" value="METHIONINE ADENOSYLTRANSFERASE 2 SUBUNIT BETA"/>
    <property type="match status" value="1"/>
</dbReference>
<evidence type="ECO:0000259" key="3">
    <source>
        <dbReference type="Pfam" id="PF04321"/>
    </source>
</evidence>
<dbReference type="AlphaFoldDB" id="A0A3S9PUG6"/>
<gene>
    <name evidence="4" type="primary">rfbD</name>
    <name evidence="4" type="ORF">EJ997_00285</name>
</gene>
<reference evidence="4 5" key="1">
    <citation type="submission" date="2018-12" db="EMBL/GenBank/DDBJ databases">
        <title>Complete genome sequence of Flaviflexus sp. H23T48.</title>
        <authorList>
            <person name="Bae J.-W."/>
            <person name="Lee J.-Y."/>
        </authorList>
    </citation>
    <scope>NUCLEOTIDE SEQUENCE [LARGE SCALE GENOMIC DNA]</scope>
    <source>
        <strain evidence="4 5">H23T48</strain>
    </source>
</reference>
<dbReference type="InterPro" id="IPR029903">
    <property type="entry name" value="RmlD-like-bd"/>
</dbReference>
<keyword evidence="2" id="KW-0521">NADP</keyword>
<dbReference type="GO" id="GO:0005829">
    <property type="term" value="C:cytosol"/>
    <property type="evidence" value="ECO:0007669"/>
    <property type="project" value="TreeGrafter"/>
</dbReference>
<sequence>MRWMVVGAKGMLGTDLVTRLVAEGHDVMAVDRTEVDITNEASVEHAIDKVDVVVNVAAFTAVDSAEENEAEAFLTNAVGPQHLARRCKKIGARLVHISTDYVFDGSNSSPYLESGAVNPAGAYGRTKAAGEWAVRAGTDDYIIVRTAWLYGAHGTCFPKTMAELSNKNSTLSVVTDEVGQPTWTADLADLILRLVLAEVPSGTYHGTSSGRTNWHSFAQAIMTSLDKDPDIVKETTAAAFQRPAPRPSFSVLGHNQLVAVGVDPIGNWLERWNEAAPAVLAEFKD</sequence>
<dbReference type="NCBIfam" id="TIGR01214">
    <property type="entry name" value="rmlD"/>
    <property type="match status" value="1"/>
</dbReference>
<dbReference type="UniPathway" id="UPA00124"/>
<dbReference type="Proteomes" id="UP000280344">
    <property type="component" value="Chromosome"/>
</dbReference>
<dbReference type="Gene3D" id="3.40.50.720">
    <property type="entry name" value="NAD(P)-binding Rossmann-like Domain"/>
    <property type="match status" value="1"/>
</dbReference>
<dbReference type="Gene3D" id="3.90.25.10">
    <property type="entry name" value="UDP-galactose 4-epimerase, domain 1"/>
    <property type="match status" value="1"/>
</dbReference>
<dbReference type="GO" id="GO:0019305">
    <property type="term" value="P:dTDP-rhamnose biosynthetic process"/>
    <property type="evidence" value="ECO:0007669"/>
    <property type="project" value="UniProtKB-UniPathway"/>
</dbReference>
<dbReference type="Pfam" id="PF04321">
    <property type="entry name" value="RmlD_sub_bind"/>
    <property type="match status" value="1"/>
</dbReference>
<keyword evidence="5" id="KW-1185">Reference proteome</keyword>
<dbReference type="InterPro" id="IPR036291">
    <property type="entry name" value="NAD(P)-bd_dom_sf"/>
</dbReference>
<dbReference type="CDD" id="cd05254">
    <property type="entry name" value="dTDP_HR_like_SDR_e"/>
    <property type="match status" value="1"/>
</dbReference>
<protein>
    <recommendedName>
        <fullName evidence="2">dTDP-4-dehydrorhamnose reductase</fullName>
        <ecNumber evidence="2">1.1.1.133</ecNumber>
    </recommendedName>
</protein>
<accession>A0A3S9PUG6</accession>
<evidence type="ECO:0000313" key="5">
    <source>
        <dbReference type="Proteomes" id="UP000280344"/>
    </source>
</evidence>
<comment type="function">
    <text evidence="2">Catalyzes the reduction of dTDP-6-deoxy-L-lyxo-4-hexulose to yield dTDP-L-rhamnose.</text>
</comment>
<evidence type="ECO:0000313" key="4">
    <source>
        <dbReference type="EMBL" id="AZQ75993.1"/>
    </source>
</evidence>
<dbReference type="PANTHER" id="PTHR10491">
    <property type="entry name" value="DTDP-4-DEHYDRORHAMNOSE REDUCTASE"/>
    <property type="match status" value="1"/>
</dbReference>
<dbReference type="RefSeq" id="WP_126702803.1">
    <property type="nucleotide sequence ID" value="NZ_CP034593.1"/>
</dbReference>
<dbReference type="GO" id="GO:0008831">
    <property type="term" value="F:dTDP-4-dehydrorhamnose reductase activity"/>
    <property type="evidence" value="ECO:0007669"/>
    <property type="project" value="UniProtKB-EC"/>
</dbReference>
<evidence type="ECO:0000256" key="1">
    <source>
        <dbReference type="ARBA" id="ARBA00010944"/>
    </source>
</evidence>
<dbReference type="EC" id="1.1.1.133" evidence="2"/>
<keyword evidence="2 4" id="KW-0560">Oxidoreductase</keyword>
<dbReference type="InterPro" id="IPR005913">
    <property type="entry name" value="dTDP_dehydrorham_reduct"/>
</dbReference>
<dbReference type="OrthoDB" id="9803892at2"/>
<proteinExistence type="inferred from homology"/>
<dbReference type="EMBL" id="CP034593">
    <property type="protein sequence ID" value="AZQ75993.1"/>
    <property type="molecule type" value="Genomic_DNA"/>
</dbReference>
<dbReference type="SUPFAM" id="SSF51735">
    <property type="entry name" value="NAD(P)-binding Rossmann-fold domains"/>
    <property type="match status" value="1"/>
</dbReference>
<organism evidence="4 5">
    <name type="scientific">Flaviflexus ciconiae</name>
    <dbReference type="NCBI Taxonomy" id="2496867"/>
    <lineage>
        <taxon>Bacteria</taxon>
        <taxon>Bacillati</taxon>
        <taxon>Actinomycetota</taxon>
        <taxon>Actinomycetes</taxon>
        <taxon>Actinomycetales</taxon>
        <taxon>Actinomycetaceae</taxon>
        <taxon>Flaviflexus</taxon>
    </lineage>
</organism>
<feature type="domain" description="RmlD-like substrate binding" evidence="3">
    <location>
        <begin position="1"/>
        <end position="274"/>
    </location>
</feature>